<keyword evidence="3 5" id="KW-0456">Lyase</keyword>
<dbReference type="GO" id="GO:0016829">
    <property type="term" value="F:lyase activity"/>
    <property type="evidence" value="ECO:0007669"/>
    <property type="project" value="UniProtKB-KW"/>
</dbReference>
<keyword evidence="6" id="KW-1185">Reference proteome</keyword>
<name>A0ABT2S2P9_9FIRM</name>
<dbReference type="InterPro" id="IPR024060">
    <property type="entry name" value="Ureidoglycolate_lyase_dom_sf"/>
</dbReference>
<evidence type="ECO:0000313" key="5">
    <source>
        <dbReference type="EMBL" id="MCU6698866.1"/>
    </source>
</evidence>
<dbReference type="RefSeq" id="WP_118383724.1">
    <property type="nucleotide sequence ID" value="NZ_JAOQJV010000001.1"/>
</dbReference>
<dbReference type="Pfam" id="PF04115">
    <property type="entry name" value="Ureidogly_lyase"/>
    <property type="match status" value="1"/>
</dbReference>
<comment type="caution">
    <text evidence="5">The sequence shown here is derived from an EMBL/GenBank/DDBJ whole genome shotgun (WGS) entry which is preliminary data.</text>
</comment>
<organism evidence="5 6">
    <name type="scientific">Dorea ammoniilytica</name>
    <dbReference type="NCBI Taxonomy" id="2981788"/>
    <lineage>
        <taxon>Bacteria</taxon>
        <taxon>Bacillati</taxon>
        <taxon>Bacillota</taxon>
        <taxon>Clostridia</taxon>
        <taxon>Lachnospirales</taxon>
        <taxon>Lachnospiraceae</taxon>
        <taxon>Dorea</taxon>
    </lineage>
</organism>
<proteinExistence type="predicted"/>
<evidence type="ECO:0000256" key="3">
    <source>
        <dbReference type="ARBA" id="ARBA00023239"/>
    </source>
</evidence>
<dbReference type="Proteomes" id="UP001207605">
    <property type="component" value="Unassembled WGS sequence"/>
</dbReference>
<dbReference type="SUPFAM" id="SSF51182">
    <property type="entry name" value="RmlC-like cupins"/>
    <property type="match status" value="1"/>
</dbReference>
<keyword evidence="2" id="KW-0659">Purine metabolism</keyword>
<protein>
    <submittedName>
        <fullName evidence="5">Ureidoglycolate lyase</fullName>
    </submittedName>
</protein>
<sequence>MKKIKVEQLTKEAFAEFGEVLSYEGREDCGAKGSHTWYPQVVVRDTPTSINLMEVFRKPFTVKKFEAHDHTEENLFAMTGGIIVPFAPAGKPDPDKVRAFYIPKGMGISCKPGVWHWAPNTLDDSVHCLVIFKNNTSHEDIYFDELPEEIGLEL</sequence>
<evidence type="ECO:0000256" key="4">
    <source>
        <dbReference type="ARBA" id="ARBA00047684"/>
    </source>
</evidence>
<accession>A0ABT2S2P9</accession>
<comment type="subunit">
    <text evidence="1">Homodimer.</text>
</comment>
<comment type="catalytic activity">
    <reaction evidence="4">
        <text>(S)-ureidoglycolate = urea + glyoxylate</text>
        <dbReference type="Rhea" id="RHEA:11304"/>
        <dbReference type="ChEBI" id="CHEBI:16199"/>
        <dbReference type="ChEBI" id="CHEBI:36655"/>
        <dbReference type="ChEBI" id="CHEBI:57296"/>
        <dbReference type="EC" id="4.3.2.3"/>
    </reaction>
</comment>
<dbReference type="Gene3D" id="2.60.120.480">
    <property type="entry name" value="Ureidoglycolate hydrolase"/>
    <property type="match status" value="1"/>
</dbReference>
<dbReference type="InterPro" id="IPR011051">
    <property type="entry name" value="RmlC_Cupin_sf"/>
</dbReference>
<gene>
    <name evidence="5" type="ORF">OCV65_01230</name>
</gene>
<dbReference type="EMBL" id="JAOQJV010000001">
    <property type="protein sequence ID" value="MCU6698866.1"/>
    <property type="molecule type" value="Genomic_DNA"/>
</dbReference>
<reference evidence="5 6" key="1">
    <citation type="journal article" date="2021" name="ISME Commun">
        <title>Automated analysis of genomic sequences facilitates high-throughput and comprehensive description of bacteria.</title>
        <authorList>
            <person name="Hitch T.C.A."/>
        </authorList>
    </citation>
    <scope>NUCLEOTIDE SEQUENCE [LARGE SCALE GENOMIC DNA]</scope>
    <source>
        <strain evidence="5 6">Sanger_02</strain>
    </source>
</reference>
<evidence type="ECO:0000256" key="2">
    <source>
        <dbReference type="ARBA" id="ARBA00022631"/>
    </source>
</evidence>
<evidence type="ECO:0000256" key="1">
    <source>
        <dbReference type="ARBA" id="ARBA00011738"/>
    </source>
</evidence>
<evidence type="ECO:0000313" key="6">
    <source>
        <dbReference type="Proteomes" id="UP001207605"/>
    </source>
</evidence>
<dbReference type="InterPro" id="IPR007247">
    <property type="entry name" value="Ureidogly_lyase"/>
</dbReference>